<dbReference type="VEuPathDB" id="GiardiaDB:GMRT_15571"/>
<dbReference type="SUPFAM" id="SSF52058">
    <property type="entry name" value="L domain-like"/>
    <property type="match status" value="1"/>
</dbReference>
<name>A0A4Z1T6S8_GIAMU</name>
<keyword evidence="2" id="KW-0677">Repeat</keyword>
<proteinExistence type="predicted"/>
<evidence type="ECO:0000256" key="1">
    <source>
        <dbReference type="ARBA" id="ARBA00022614"/>
    </source>
</evidence>
<evidence type="ECO:0000256" key="2">
    <source>
        <dbReference type="ARBA" id="ARBA00022737"/>
    </source>
</evidence>
<feature type="region of interest" description="Disordered" evidence="4">
    <location>
        <begin position="927"/>
        <end position="954"/>
    </location>
</feature>
<keyword evidence="1" id="KW-0433">Leucine-rich repeat</keyword>
<dbReference type="PROSITE" id="PS51450">
    <property type="entry name" value="LRR"/>
    <property type="match status" value="1"/>
</dbReference>
<dbReference type="EMBL" id="VDLU01000002">
    <property type="protein sequence ID" value="TNJ28837.1"/>
    <property type="molecule type" value="Genomic_DNA"/>
</dbReference>
<feature type="compositionally biased region" description="Polar residues" evidence="4">
    <location>
        <begin position="620"/>
        <end position="637"/>
    </location>
</feature>
<keyword evidence="6" id="KW-1185">Reference proteome</keyword>
<evidence type="ECO:0000313" key="5">
    <source>
        <dbReference type="EMBL" id="TNJ28837.1"/>
    </source>
</evidence>
<dbReference type="Proteomes" id="UP000315496">
    <property type="component" value="Chromosome 2"/>
</dbReference>
<keyword evidence="3" id="KW-0175">Coiled coil</keyword>
<organism evidence="5 6">
    <name type="scientific">Giardia muris</name>
    <dbReference type="NCBI Taxonomy" id="5742"/>
    <lineage>
        <taxon>Eukaryota</taxon>
        <taxon>Metamonada</taxon>
        <taxon>Diplomonadida</taxon>
        <taxon>Hexamitidae</taxon>
        <taxon>Giardiinae</taxon>
        <taxon>Giardia</taxon>
    </lineage>
</organism>
<dbReference type="AlphaFoldDB" id="A0A4Z1T6S8"/>
<accession>A0A4Z1T6S8</accession>
<feature type="coiled-coil region" evidence="3">
    <location>
        <begin position="480"/>
        <end position="536"/>
    </location>
</feature>
<protein>
    <recommendedName>
        <fullName evidence="7">Leucine-rich repeat protein</fullName>
    </recommendedName>
</protein>
<feature type="region of interest" description="Disordered" evidence="4">
    <location>
        <begin position="453"/>
        <end position="479"/>
    </location>
</feature>
<dbReference type="InterPro" id="IPR001611">
    <property type="entry name" value="Leu-rich_rpt"/>
</dbReference>
<dbReference type="OrthoDB" id="10255027at2759"/>
<feature type="compositionally biased region" description="Basic and acidic residues" evidence="4">
    <location>
        <begin position="936"/>
        <end position="954"/>
    </location>
</feature>
<evidence type="ECO:0000256" key="3">
    <source>
        <dbReference type="SAM" id="Coils"/>
    </source>
</evidence>
<evidence type="ECO:0000256" key="4">
    <source>
        <dbReference type="SAM" id="MobiDB-lite"/>
    </source>
</evidence>
<feature type="region of interest" description="Disordered" evidence="4">
    <location>
        <begin position="614"/>
        <end position="642"/>
    </location>
</feature>
<evidence type="ECO:0000313" key="6">
    <source>
        <dbReference type="Proteomes" id="UP000315496"/>
    </source>
</evidence>
<feature type="compositionally biased region" description="Polar residues" evidence="4">
    <location>
        <begin position="1022"/>
        <end position="1032"/>
    </location>
</feature>
<dbReference type="Gene3D" id="3.80.10.10">
    <property type="entry name" value="Ribonuclease Inhibitor"/>
    <property type="match status" value="1"/>
</dbReference>
<dbReference type="GO" id="GO:0005737">
    <property type="term" value="C:cytoplasm"/>
    <property type="evidence" value="ECO:0007669"/>
    <property type="project" value="TreeGrafter"/>
</dbReference>
<feature type="region of interest" description="Disordered" evidence="4">
    <location>
        <begin position="1016"/>
        <end position="1047"/>
    </location>
</feature>
<comment type="caution">
    <text evidence="5">The sequence shown here is derived from an EMBL/GenBank/DDBJ whole genome shotgun (WGS) entry which is preliminary data.</text>
</comment>
<evidence type="ECO:0008006" key="7">
    <source>
        <dbReference type="Google" id="ProtNLM"/>
    </source>
</evidence>
<gene>
    <name evidence="5" type="ORF">GMRT_15571</name>
</gene>
<sequence length="1202" mass="134114">MELLKEAARISDGDGVRPCDYHLLDTETIPSIFTSVRSLLIPDVLDKIVVLNLSNCGLERVPACIRAFPCLQELNLSRNRLRRLPSAFIVGTFPFLKILDLSDNYLTDLEDIKRLGVLVDLELLNVMGNPLPAASSRTELLCELLFGQAKGFQTERSKFLDARSRSPYSPFLELGSYFTVKNRFVDILAVAVRKAAALTRKASAGRQPGELPINPKRLIDGSLFVLDRNPREGLVISGPGCILLADARLEAPLVYIGRKDELLSTYSNCLGATSTYAAVLRAAFLDPNGENSGLNRRNLGARTDYEIAEESFFGTAAFAYTKAYRQQVSHFDLHYKPATTTVSYIKSRAHSSSQIVSTPAAKRMSVYNLDPDKVLPSDIEKVLTEKSKTQQFVMNFRQRPVGDESSPFPRLRVFNGYSLTVDDFDRANGLMKSQRNTKTLLSPMAQVRRNRIGSATKPHVRPSSALGLSSALTSPSRRYSDFVQEKQQRLREQKRQDEDERREVERAQAFLVTGKLERQEDEVDALTGILTEYDQLETAKDQEALAIDDLVVPSDAFKLADSAATEKKSRRVSIANTTASTQNTTATLGAIVEEPDEELFQSLCLNTASLGVTHRKHRPSSPQKTDVSTALLTTSPSPKARTKPRVTIEGALLDSMVAKQDAIREAKSIHDKRKKILESQQSMGIATAPITAFGASENLPPETADPLQMVARGIDAEEEFDRVMGMDGYFRTSTISPAYGTQGDGITIADSMAPYPPSQTETIRSSINVPLPFESQAITFDQVANICATDPSHLQTETLQRLQPTFADVIEVECLAQRRATTEMFRTVSARLSKSTKQSISRPSSQVMVPSDAQSRFIEHKRPTSHQAVSRHSVLLDVMLEGSSSPLRQRKTSARTSPTRALSYKTNELMECIDSQLYRNQLAFERSKNQPTRHVTKTDKDERREKRLMEETQRRGGEALLRQDRQRRYKEHQARLERIQRSRGTTIHAEAPDPNIVVYTNELKRAQTIMEKNQRAARAGGSISTPVSSPTRAQARERGNSARKPSPLDITSVEDVIQQARQERIRPAELAEMANTITYGSIDKTITELAQMGEEFIRDEIAWDMQQTELEYKLSRTARMIRPRGDYDPLAKSSTMFTTHAKCFPSTPVGEHLDDALTDIMNTGKAPAKGSRPESPIHARANRARQLADDFSRAVRLRSAHY</sequence>
<reference evidence="5 6" key="1">
    <citation type="submission" date="2019-05" db="EMBL/GenBank/DDBJ databases">
        <title>The compact genome of Giardia muris reveals important steps in the evolution of intestinal protozoan parasites.</title>
        <authorList>
            <person name="Xu F."/>
            <person name="Jimenez-Gonzalez A."/>
            <person name="Einarsson E."/>
            <person name="Astvaldsson A."/>
            <person name="Peirasmaki D."/>
            <person name="Eckmann L."/>
            <person name="Andersson J.O."/>
            <person name="Svard S.G."/>
            <person name="Jerlstrom-Hultqvist J."/>
        </authorList>
    </citation>
    <scope>NUCLEOTIDE SEQUENCE [LARGE SCALE GENOMIC DNA]</scope>
    <source>
        <strain evidence="5 6">Roberts-Thomson</strain>
    </source>
</reference>
<feature type="compositionally biased region" description="Low complexity" evidence="4">
    <location>
        <begin position="462"/>
        <end position="476"/>
    </location>
</feature>
<dbReference type="InterPro" id="IPR032675">
    <property type="entry name" value="LRR_dom_sf"/>
</dbReference>
<dbReference type="PANTHER" id="PTHR15454">
    <property type="entry name" value="NISCHARIN RELATED"/>
    <property type="match status" value="1"/>
</dbReference>